<dbReference type="RefSeq" id="WP_209706500.1">
    <property type="nucleotide sequence ID" value="NZ_JAGIOO010000001.1"/>
</dbReference>
<gene>
    <name evidence="2" type="ORF">JOF53_001439</name>
</gene>
<evidence type="ECO:0000313" key="2">
    <source>
        <dbReference type="EMBL" id="MBP2472567.1"/>
    </source>
</evidence>
<dbReference type="Gene3D" id="1.10.20.60">
    <property type="entry name" value="Glu-tRNAGln amidotransferase C subunit, N-terminal domain"/>
    <property type="match status" value="1"/>
</dbReference>
<keyword evidence="2" id="KW-0378">Hydrolase</keyword>
<name>A0ABS5A7J5_9PSEU</name>
<evidence type="ECO:0000313" key="3">
    <source>
        <dbReference type="Proteomes" id="UP001519363"/>
    </source>
</evidence>
<dbReference type="EC" id="3.5.1.4" evidence="2"/>
<dbReference type="PANTHER" id="PTHR11895">
    <property type="entry name" value="TRANSAMIDASE"/>
    <property type="match status" value="1"/>
</dbReference>
<dbReference type="NCBIfam" id="NF005565">
    <property type="entry name" value="PRK07235.1"/>
    <property type="match status" value="1"/>
</dbReference>
<dbReference type="InterPro" id="IPR000120">
    <property type="entry name" value="Amidase"/>
</dbReference>
<dbReference type="Proteomes" id="UP001519363">
    <property type="component" value="Unassembled WGS sequence"/>
</dbReference>
<accession>A0ABS5A7J5</accession>
<dbReference type="InterPro" id="IPR036928">
    <property type="entry name" value="AS_sf"/>
</dbReference>
<comment type="caution">
    <text evidence="2">The sequence shown here is derived from an EMBL/GenBank/DDBJ whole genome shotgun (WGS) entry which is preliminary data.</text>
</comment>
<protein>
    <submittedName>
        <fullName evidence="2">Amidase</fullName>
        <ecNumber evidence="2">3.5.1.4</ecNumber>
    </submittedName>
</protein>
<dbReference type="GO" id="GO:0004040">
    <property type="term" value="F:amidase activity"/>
    <property type="evidence" value="ECO:0007669"/>
    <property type="project" value="UniProtKB-EC"/>
</dbReference>
<dbReference type="InterPro" id="IPR020556">
    <property type="entry name" value="Amidase_CS"/>
</dbReference>
<dbReference type="InterPro" id="IPR023631">
    <property type="entry name" value="Amidase_dom"/>
</dbReference>
<evidence type="ECO:0000259" key="1">
    <source>
        <dbReference type="Pfam" id="PF01425"/>
    </source>
</evidence>
<proteinExistence type="predicted"/>
<dbReference type="PROSITE" id="PS00571">
    <property type="entry name" value="AMIDASES"/>
    <property type="match status" value="1"/>
</dbReference>
<reference evidence="2 3" key="1">
    <citation type="submission" date="2021-03" db="EMBL/GenBank/DDBJ databases">
        <title>Sequencing the genomes of 1000 actinobacteria strains.</title>
        <authorList>
            <person name="Klenk H.-P."/>
        </authorList>
    </citation>
    <scope>NUCLEOTIDE SEQUENCE [LARGE SCALE GENOMIC DNA]</scope>
    <source>
        <strain evidence="2 3">DSM 44580</strain>
    </source>
</reference>
<dbReference type="EMBL" id="JAGIOO010000001">
    <property type="protein sequence ID" value="MBP2472567.1"/>
    <property type="molecule type" value="Genomic_DNA"/>
</dbReference>
<organism evidence="2 3">
    <name type="scientific">Crossiella equi</name>
    <dbReference type="NCBI Taxonomy" id="130796"/>
    <lineage>
        <taxon>Bacteria</taxon>
        <taxon>Bacillati</taxon>
        <taxon>Actinomycetota</taxon>
        <taxon>Actinomycetes</taxon>
        <taxon>Pseudonocardiales</taxon>
        <taxon>Pseudonocardiaceae</taxon>
        <taxon>Crossiella</taxon>
    </lineage>
</organism>
<feature type="domain" description="Amidase" evidence="1">
    <location>
        <begin position="81"/>
        <end position="488"/>
    </location>
</feature>
<dbReference type="PANTHER" id="PTHR11895:SF170">
    <property type="entry name" value="AMIDASE"/>
    <property type="match status" value="1"/>
</dbReference>
<dbReference type="Gene3D" id="3.90.1300.10">
    <property type="entry name" value="Amidase signature (AS) domain"/>
    <property type="match status" value="1"/>
</dbReference>
<dbReference type="Pfam" id="PF01425">
    <property type="entry name" value="Amidase"/>
    <property type="match status" value="1"/>
</dbReference>
<dbReference type="SUPFAM" id="SSF75304">
    <property type="entry name" value="Amidase signature (AS) enzymes"/>
    <property type="match status" value="1"/>
</dbReference>
<sequence length="519" mass="54894">MGTVPPTIEDLRRIAERYNLTLSDADLNSFVGLITPSMTSYDVVEHLYAELAPPVPHRRHALPKPEENPLNAWALYTELSTCDTGPLAGRRVVIKDSVAIGGVPMGNGSRSMRGFVPREDATTVRRLLDAGATIVGKGNCEDLCYSAGSHTSAAGPVRNPWDPARNAGGSSSGPAVLVATGEADLGLGSDQGGSIRVPAAFCGVVGHKPTHGLVPCTGAFAMDNTVDHLGPLTRTVRDAALMLGVLAGYDPLDPRQDSGLRVRDYLRHLDDGVRGLRVGLLTEGFDIPGLSESCVDDTVRNAAYALEQAGAQVVEISVPWHRTGLDVWKVIATEGIVWQMIDGNGLGRNWSGRYDPELVAHFGKGRAEHADAFSETVKMFMLNASYSLGKYHGAHYAMAQNLVPHLVKGYDTALAEVDVLVLPTVPHVAKPLPGPDASREEYVGAALAHVPNVAPFDASGHPATAVPAGLVDGLPVSMMIVAPHHRDDLGLRVARAVEASLGGFPPAPSTLAGTREHQP</sequence>
<keyword evidence="3" id="KW-1185">Reference proteome</keyword>